<protein>
    <submittedName>
        <fullName evidence="1">Uncharacterized protein</fullName>
    </submittedName>
</protein>
<dbReference type="AlphaFoldDB" id="A0A655EW33"/>
<proteinExistence type="predicted"/>
<evidence type="ECO:0000313" key="2">
    <source>
        <dbReference type="Proteomes" id="UP000039217"/>
    </source>
</evidence>
<accession>A0A655EW33</accession>
<dbReference type="EMBL" id="CQQC01000724">
    <property type="protein sequence ID" value="CNV36652.1"/>
    <property type="molecule type" value="Genomic_DNA"/>
</dbReference>
<organism evidence="1 2">
    <name type="scientific">Mycobacterium tuberculosis</name>
    <dbReference type="NCBI Taxonomy" id="1773"/>
    <lineage>
        <taxon>Bacteria</taxon>
        <taxon>Bacillati</taxon>
        <taxon>Actinomycetota</taxon>
        <taxon>Actinomycetes</taxon>
        <taxon>Mycobacteriales</taxon>
        <taxon>Mycobacteriaceae</taxon>
        <taxon>Mycobacterium</taxon>
        <taxon>Mycobacterium tuberculosis complex</taxon>
    </lineage>
</organism>
<gene>
    <name evidence="1" type="ORF">ERS007661_02187</name>
</gene>
<evidence type="ECO:0000313" key="1">
    <source>
        <dbReference type="EMBL" id="CNV36652.1"/>
    </source>
</evidence>
<reference evidence="1 2" key="1">
    <citation type="submission" date="2015-03" db="EMBL/GenBank/DDBJ databases">
        <authorList>
            <consortium name="Pathogen Informatics"/>
        </authorList>
    </citation>
    <scope>NUCLEOTIDE SEQUENCE [LARGE SCALE GENOMIC DNA]</scope>
    <source>
        <strain evidence="1 2">D00501624</strain>
    </source>
</reference>
<name>A0A655EW33_MYCTX</name>
<dbReference type="Proteomes" id="UP000039217">
    <property type="component" value="Unassembled WGS sequence"/>
</dbReference>
<sequence>MVVPTWAITVSSLTANDIMVKANTSPAAVTTDPLPPIARMMPVLIPAWISSLSRATSSRL</sequence>